<name>A0A430L1X1_9HYPO</name>
<dbReference type="AlphaFoldDB" id="A0A430L1X1"/>
<sequence length="398" mass="44664">MMNPENSIWTGNTLEQDVLATHSGSGDPALEVGNPSHPLALSHNTRSVVCESKSTKRPHYFYKDKQISDMVDQWRGSPHDFLGMQPGKNVGCWLHENIGSLPEIYSIDRHPVDVVKRRVYMFHYHRLRDEFGELFYGPGKTDPLCLFLQHSYMPQSDTKQKLLKKNHLARVLGGRRYDDLATATKHPGVIFLLTTFSSTHIESKNHDPRVLSAAVESIARLGEIEEYDEAAGTIHDVLSGFWANWLNSIKHSLSCRMPVLDLFSNDEIAEFIYPRLPCHSPNGRLLSTGTATSAVLEHTHLVQETVVTALEPIVTAEDKDGIEREFDLRNLQRALVYVEDTSGQGRYIQAPTLADLLSNYGAGMQFQSLYTVSPAITMPSEATFPLDTFATQEALWPS</sequence>
<proteinExistence type="predicted"/>
<gene>
    <name evidence="1" type="ORF">BHE90_015919</name>
</gene>
<accession>A0A430L1X1</accession>
<dbReference type="Proteomes" id="UP000287124">
    <property type="component" value="Unassembled WGS sequence"/>
</dbReference>
<dbReference type="EMBL" id="MIKF01000540">
    <property type="protein sequence ID" value="RTE69698.1"/>
    <property type="molecule type" value="Genomic_DNA"/>
</dbReference>
<evidence type="ECO:0000313" key="1">
    <source>
        <dbReference type="EMBL" id="RTE69698.1"/>
    </source>
</evidence>
<evidence type="ECO:0000313" key="2">
    <source>
        <dbReference type="Proteomes" id="UP000287124"/>
    </source>
</evidence>
<keyword evidence="2" id="KW-1185">Reference proteome</keyword>
<organism evidence="1 2">
    <name type="scientific">Fusarium euwallaceae</name>
    <dbReference type="NCBI Taxonomy" id="1147111"/>
    <lineage>
        <taxon>Eukaryota</taxon>
        <taxon>Fungi</taxon>
        <taxon>Dikarya</taxon>
        <taxon>Ascomycota</taxon>
        <taxon>Pezizomycotina</taxon>
        <taxon>Sordariomycetes</taxon>
        <taxon>Hypocreomycetidae</taxon>
        <taxon>Hypocreales</taxon>
        <taxon>Nectriaceae</taxon>
        <taxon>Fusarium</taxon>
        <taxon>Fusarium solani species complex</taxon>
    </lineage>
</organism>
<protein>
    <submittedName>
        <fullName evidence="1">Uncharacterized protein</fullName>
    </submittedName>
</protein>
<reference evidence="1 2" key="1">
    <citation type="submission" date="2017-06" db="EMBL/GenBank/DDBJ databases">
        <title>Comparative genomic analysis of Ambrosia Fusariam Clade fungi.</title>
        <authorList>
            <person name="Stajich J.E."/>
            <person name="Carrillo J."/>
            <person name="Kijimoto T."/>
            <person name="Eskalen A."/>
            <person name="O'Donnell K."/>
            <person name="Kasson M."/>
        </authorList>
    </citation>
    <scope>NUCLEOTIDE SEQUENCE [LARGE SCALE GENOMIC DNA]</scope>
    <source>
        <strain evidence="1 2">UCR1854</strain>
    </source>
</reference>
<comment type="caution">
    <text evidence="1">The sequence shown here is derived from an EMBL/GenBank/DDBJ whole genome shotgun (WGS) entry which is preliminary data.</text>
</comment>